<keyword evidence="2" id="KW-1185">Reference proteome</keyword>
<dbReference type="EMBL" id="BPLQ01004834">
    <property type="protein sequence ID" value="GIY10966.1"/>
    <property type="molecule type" value="Genomic_DNA"/>
</dbReference>
<comment type="caution">
    <text evidence="1">The sequence shown here is derived from an EMBL/GenBank/DDBJ whole genome shotgun (WGS) entry which is preliminary data.</text>
</comment>
<reference evidence="1 2" key="1">
    <citation type="submission" date="2021-06" db="EMBL/GenBank/DDBJ databases">
        <title>Caerostris darwini draft genome.</title>
        <authorList>
            <person name="Kono N."/>
            <person name="Arakawa K."/>
        </authorList>
    </citation>
    <scope>NUCLEOTIDE SEQUENCE [LARGE SCALE GENOMIC DNA]</scope>
</reference>
<name>A0AAV4QPV9_9ARAC</name>
<evidence type="ECO:0000313" key="1">
    <source>
        <dbReference type="EMBL" id="GIY10966.1"/>
    </source>
</evidence>
<sequence>MKRTGGAEQNQRHGTGVPIECLQTRLLPLHMPMRRTIYLGTNQNSPETFYALCSIFKKFIVPLSVVNMDPVKRSKHSDGFKIKVIQFSEENGNHAAARMFDVSENSQHEWKKNKMTITNMSRNKCALLKGVPKWLIIEESAANWFEKMNQTL</sequence>
<evidence type="ECO:0000313" key="2">
    <source>
        <dbReference type="Proteomes" id="UP001054837"/>
    </source>
</evidence>
<protein>
    <recommendedName>
        <fullName evidence="3">LAGLIDADG homing endonuclease</fullName>
    </recommendedName>
</protein>
<accession>A0AAV4QPV9</accession>
<evidence type="ECO:0008006" key="3">
    <source>
        <dbReference type="Google" id="ProtNLM"/>
    </source>
</evidence>
<organism evidence="1 2">
    <name type="scientific">Caerostris darwini</name>
    <dbReference type="NCBI Taxonomy" id="1538125"/>
    <lineage>
        <taxon>Eukaryota</taxon>
        <taxon>Metazoa</taxon>
        <taxon>Ecdysozoa</taxon>
        <taxon>Arthropoda</taxon>
        <taxon>Chelicerata</taxon>
        <taxon>Arachnida</taxon>
        <taxon>Araneae</taxon>
        <taxon>Araneomorphae</taxon>
        <taxon>Entelegynae</taxon>
        <taxon>Araneoidea</taxon>
        <taxon>Araneidae</taxon>
        <taxon>Caerostris</taxon>
    </lineage>
</organism>
<dbReference type="Proteomes" id="UP001054837">
    <property type="component" value="Unassembled WGS sequence"/>
</dbReference>
<proteinExistence type="predicted"/>
<gene>
    <name evidence="1" type="ORF">CDAR_184111</name>
</gene>
<dbReference type="AlphaFoldDB" id="A0AAV4QPV9"/>